<keyword evidence="1" id="KW-0472">Membrane</keyword>
<reference evidence="2 3" key="1">
    <citation type="submission" date="2014-07" db="EMBL/GenBank/DDBJ databases">
        <authorList>
            <person name="Urmite Genomes Urmite Genomes"/>
        </authorList>
    </citation>
    <scope>NUCLEOTIDE SEQUENCE [LARGE SCALE GENOMIC DNA]</scope>
    <source>
        <strain evidence="2 3">13MG44_air</strain>
    </source>
</reference>
<dbReference type="eggNOG" id="COG4729">
    <property type="taxonomic scope" value="Bacteria"/>
</dbReference>
<gene>
    <name evidence="2" type="ORF">BN1048_01409</name>
</gene>
<accession>A0A078M5F8</accession>
<dbReference type="Proteomes" id="UP000044136">
    <property type="component" value="Unassembled WGS sequence"/>
</dbReference>
<keyword evidence="1" id="KW-1133">Transmembrane helix</keyword>
<evidence type="ECO:0000313" key="3">
    <source>
        <dbReference type="Proteomes" id="UP000044136"/>
    </source>
</evidence>
<dbReference type="STRING" id="1461582.BN1048_01409"/>
<feature type="transmembrane region" description="Helical" evidence="1">
    <location>
        <begin position="12"/>
        <end position="32"/>
    </location>
</feature>
<protein>
    <recommendedName>
        <fullName evidence="4">DUF1850 domain-containing protein</fullName>
    </recommendedName>
</protein>
<dbReference type="OrthoDB" id="4304at2"/>
<keyword evidence="1" id="KW-0812">Transmembrane</keyword>
<dbReference type="RefSeq" id="WP_035809779.1">
    <property type="nucleotide sequence ID" value="NZ_CCSE01000001.1"/>
</dbReference>
<dbReference type="EMBL" id="CCSE01000001">
    <property type="protein sequence ID" value="CEA01550.1"/>
    <property type="molecule type" value="Genomic_DNA"/>
</dbReference>
<sequence length="171" mass="19446">MSENNYKKALHIRNAFLSLTGLFIVLEAVLILQINKPAKLVIENMSTDEQLFIQEVEYGERFEVNYIHSVERSPVSEVFEVRSDGIYTMESHTESFGAGMPYEGDDVEIRNGTFIIKNINRKVHGGTLRIRPSSVFPHHIVIGDNDIVISDAPYKGNNLEVKLIKSYFRGD</sequence>
<evidence type="ECO:0000256" key="1">
    <source>
        <dbReference type="SAM" id="Phobius"/>
    </source>
</evidence>
<dbReference type="HOGENOM" id="CLU_1560879_0_0_9"/>
<evidence type="ECO:0008006" key="4">
    <source>
        <dbReference type="Google" id="ProtNLM"/>
    </source>
</evidence>
<organism evidence="2 3">
    <name type="scientific">Jeotgalicoccus saudimassiliensis</name>
    <dbReference type="NCBI Taxonomy" id="1461582"/>
    <lineage>
        <taxon>Bacteria</taxon>
        <taxon>Bacillati</taxon>
        <taxon>Bacillota</taxon>
        <taxon>Bacilli</taxon>
        <taxon>Bacillales</taxon>
        <taxon>Staphylococcaceae</taxon>
        <taxon>Jeotgalicoccus</taxon>
    </lineage>
</organism>
<keyword evidence="3" id="KW-1185">Reference proteome</keyword>
<proteinExistence type="predicted"/>
<dbReference type="InterPro" id="IPR015001">
    <property type="entry name" value="DUF1850"/>
</dbReference>
<dbReference type="AlphaFoldDB" id="A0A078M5F8"/>
<dbReference type="Pfam" id="PF08905">
    <property type="entry name" value="DUF1850"/>
    <property type="match status" value="1"/>
</dbReference>
<name>A0A078M5F8_9STAP</name>
<evidence type="ECO:0000313" key="2">
    <source>
        <dbReference type="EMBL" id="CEA01550.1"/>
    </source>
</evidence>